<evidence type="ECO:0000313" key="3">
    <source>
        <dbReference type="Proteomes" id="UP000824998"/>
    </source>
</evidence>
<evidence type="ECO:0000313" key="2">
    <source>
        <dbReference type="EMBL" id="KAG9238243.1"/>
    </source>
</evidence>
<dbReference type="GO" id="GO:0016799">
    <property type="term" value="F:hydrolase activity, hydrolyzing N-glycosyl compounds"/>
    <property type="evidence" value="ECO:0007669"/>
    <property type="project" value="InterPro"/>
</dbReference>
<gene>
    <name evidence="2" type="ORF">BJ875DRAFT_368356</name>
</gene>
<dbReference type="Proteomes" id="UP000824998">
    <property type="component" value="Unassembled WGS sequence"/>
</dbReference>
<dbReference type="AlphaFoldDB" id="A0A9P8C8V5"/>
<accession>A0A9P8C8V5</accession>
<dbReference type="InterPro" id="IPR036452">
    <property type="entry name" value="Ribo_hydro-like"/>
</dbReference>
<evidence type="ECO:0008006" key="4">
    <source>
        <dbReference type="Google" id="ProtNLM"/>
    </source>
</evidence>
<name>A0A9P8C8V5_9HELO</name>
<dbReference type="EMBL" id="MU251373">
    <property type="protein sequence ID" value="KAG9238243.1"/>
    <property type="molecule type" value="Genomic_DNA"/>
</dbReference>
<organism evidence="2 3">
    <name type="scientific">Amylocarpus encephaloides</name>
    <dbReference type="NCBI Taxonomy" id="45428"/>
    <lineage>
        <taxon>Eukaryota</taxon>
        <taxon>Fungi</taxon>
        <taxon>Dikarya</taxon>
        <taxon>Ascomycota</taxon>
        <taxon>Pezizomycotina</taxon>
        <taxon>Leotiomycetes</taxon>
        <taxon>Helotiales</taxon>
        <taxon>Helotiales incertae sedis</taxon>
        <taxon>Amylocarpus</taxon>
    </lineage>
</organism>
<dbReference type="SUPFAM" id="SSF53590">
    <property type="entry name" value="Nucleoside hydrolase"/>
    <property type="match status" value="1"/>
</dbReference>
<comment type="caution">
    <text evidence="2">The sequence shown here is derived from an EMBL/GenBank/DDBJ whole genome shotgun (WGS) entry which is preliminary data.</text>
</comment>
<protein>
    <recommendedName>
        <fullName evidence="4">Inosine/uridine-preferring nucleoside hydrolase domain-containing protein</fullName>
    </recommendedName>
</protein>
<dbReference type="OrthoDB" id="2564527at2759"/>
<sequence>MILEEWIPKEVNGVRLTDQERKIYETLLKVAEARQGDVSLRPRVVVITDLAKDYDDLAAMVVLKELHRLGIIELLGFIANLEPASRRAQFGRGALDQLGLKSIRIAEGTSGFPDPEDGKPNRRHKVETYEFDCPFMAREEDPRLLKGGNSEERLMGQELLEELCESAQKTGQKLTLLLISSLEDIHKFSAVPRLSRKHKKLLRNSISNIVLQGGYQISPEGKVLPIDSANNNRYDPTAAREFHTRMQDAEINSTVYTKTAAIAATLDPEVFAQLAQTRNHVGEHLWKVQKSQDLAFYRNASELEPEKRFRADLDQANFLRTRTNWFDNHTTPPDKFPDGEEISNFTRVVVYDALAAVGVSGDDALAALGVLDLPPMDELLRERTEVRVAKERHKIVGVEGVSSGIHARRMVTVLSALLKGSLMSPPSLSEQPPPFSASFHGASIT</sequence>
<dbReference type="Gene3D" id="3.90.245.10">
    <property type="entry name" value="Ribonucleoside hydrolase-like"/>
    <property type="match status" value="1"/>
</dbReference>
<keyword evidence="3" id="KW-1185">Reference proteome</keyword>
<reference evidence="2" key="1">
    <citation type="journal article" date="2021" name="IMA Fungus">
        <title>Genomic characterization of three marine fungi, including Emericellopsis atlantica sp. nov. with signatures of a generalist lifestyle and marine biomass degradation.</title>
        <authorList>
            <person name="Hagestad O.C."/>
            <person name="Hou L."/>
            <person name="Andersen J.H."/>
            <person name="Hansen E.H."/>
            <person name="Altermark B."/>
            <person name="Li C."/>
            <person name="Kuhnert E."/>
            <person name="Cox R.J."/>
            <person name="Crous P.W."/>
            <person name="Spatafora J.W."/>
            <person name="Lail K."/>
            <person name="Amirebrahimi M."/>
            <person name="Lipzen A."/>
            <person name="Pangilinan J."/>
            <person name="Andreopoulos W."/>
            <person name="Hayes R.D."/>
            <person name="Ng V."/>
            <person name="Grigoriev I.V."/>
            <person name="Jackson S.A."/>
            <person name="Sutton T.D.S."/>
            <person name="Dobson A.D.W."/>
            <person name="Rama T."/>
        </authorList>
    </citation>
    <scope>NUCLEOTIDE SEQUENCE</scope>
    <source>
        <strain evidence="2">TRa018bII</strain>
    </source>
</reference>
<evidence type="ECO:0000256" key="1">
    <source>
        <dbReference type="SAM" id="MobiDB-lite"/>
    </source>
</evidence>
<feature type="region of interest" description="Disordered" evidence="1">
    <location>
        <begin position="424"/>
        <end position="445"/>
    </location>
</feature>
<proteinExistence type="predicted"/>